<reference evidence="1 2" key="1">
    <citation type="journal article" date="2023" name="Plants (Basel)">
        <title>Bridging the Gap: Combining Genomics and Transcriptomics Approaches to Understand Stylosanthes scabra, an Orphan Legume from the Brazilian Caatinga.</title>
        <authorList>
            <person name="Ferreira-Neto J.R.C."/>
            <person name="da Silva M.D."/>
            <person name="Binneck E."/>
            <person name="de Melo N.F."/>
            <person name="da Silva R.H."/>
            <person name="de Melo A.L.T.M."/>
            <person name="Pandolfi V."/>
            <person name="Bustamante F.O."/>
            <person name="Brasileiro-Vidal A.C."/>
            <person name="Benko-Iseppon A.M."/>
        </authorList>
    </citation>
    <scope>NUCLEOTIDE SEQUENCE [LARGE SCALE GENOMIC DNA]</scope>
    <source>
        <tissue evidence="1">Leaves</tissue>
    </source>
</reference>
<protein>
    <submittedName>
        <fullName evidence="1">Uncharacterized protein</fullName>
    </submittedName>
</protein>
<organism evidence="1 2">
    <name type="scientific">Stylosanthes scabra</name>
    <dbReference type="NCBI Taxonomy" id="79078"/>
    <lineage>
        <taxon>Eukaryota</taxon>
        <taxon>Viridiplantae</taxon>
        <taxon>Streptophyta</taxon>
        <taxon>Embryophyta</taxon>
        <taxon>Tracheophyta</taxon>
        <taxon>Spermatophyta</taxon>
        <taxon>Magnoliopsida</taxon>
        <taxon>eudicotyledons</taxon>
        <taxon>Gunneridae</taxon>
        <taxon>Pentapetalae</taxon>
        <taxon>rosids</taxon>
        <taxon>fabids</taxon>
        <taxon>Fabales</taxon>
        <taxon>Fabaceae</taxon>
        <taxon>Papilionoideae</taxon>
        <taxon>50 kb inversion clade</taxon>
        <taxon>dalbergioids sensu lato</taxon>
        <taxon>Dalbergieae</taxon>
        <taxon>Pterocarpus clade</taxon>
        <taxon>Stylosanthes</taxon>
    </lineage>
</organism>
<proteinExistence type="predicted"/>
<evidence type="ECO:0000313" key="1">
    <source>
        <dbReference type="EMBL" id="MED6148774.1"/>
    </source>
</evidence>
<dbReference type="Proteomes" id="UP001341840">
    <property type="component" value="Unassembled WGS sequence"/>
</dbReference>
<comment type="caution">
    <text evidence="1">The sequence shown here is derived from an EMBL/GenBank/DDBJ whole genome shotgun (WGS) entry which is preliminary data.</text>
</comment>
<gene>
    <name evidence="1" type="ORF">PIB30_056024</name>
</gene>
<sequence>MRSLGSLLSFQTLIPTQSDSTSSPRYTAEDLDFWRKLDVRPSSRILRQLSKLEP</sequence>
<feature type="non-terminal residue" evidence="1">
    <location>
        <position position="54"/>
    </location>
</feature>
<keyword evidence="2" id="KW-1185">Reference proteome</keyword>
<evidence type="ECO:0000313" key="2">
    <source>
        <dbReference type="Proteomes" id="UP001341840"/>
    </source>
</evidence>
<name>A0ABU6TK54_9FABA</name>
<accession>A0ABU6TK54</accession>
<dbReference type="EMBL" id="JASCZI010091064">
    <property type="protein sequence ID" value="MED6148774.1"/>
    <property type="molecule type" value="Genomic_DNA"/>
</dbReference>